<dbReference type="SUPFAM" id="SSF102588">
    <property type="entry name" value="LmbE-like"/>
    <property type="match status" value="1"/>
</dbReference>
<dbReference type="PANTHER" id="PTHR12993">
    <property type="entry name" value="N-ACETYLGLUCOSAMINYL-PHOSPHATIDYLINOSITOL DE-N-ACETYLASE-RELATED"/>
    <property type="match status" value="1"/>
</dbReference>
<sequence>MAGIPRIDRAVVQLAATYPRAYNGGMGQDAQARSREEQARDLLDAADTVLAVVAHPDDESFGLGAVLDHLATAGTSVTVLCFTHGEASTLGGEHADLGALRADELDAAATVLGVKRSVLLDYPDGGLTDVSVDELAGHVESLAAEVRPTYLLAFDTTGVTSHPDHVRATEAALATADHLGLPVLGWTLPAQVADQLNPEFGSPLVGSPPDLVDLTLPVSRTRHHQAIACHRSQSTDNPLLHRRLDLLGDTEHLRLLRPHRPAPRARADDH</sequence>
<keyword evidence="1" id="KW-0862">Zinc</keyword>
<dbReference type="Gene3D" id="3.40.50.10320">
    <property type="entry name" value="LmbE-like"/>
    <property type="match status" value="1"/>
</dbReference>
<dbReference type="InterPro" id="IPR003737">
    <property type="entry name" value="GlcNAc_PI_deacetylase-related"/>
</dbReference>
<dbReference type="InterPro" id="IPR024078">
    <property type="entry name" value="LmbE-like_dom_sf"/>
</dbReference>
<accession>A0A1I1CU65</accession>
<dbReference type="PANTHER" id="PTHR12993:SF11">
    <property type="entry name" value="N-ACETYLGLUCOSAMINYL-PHOSPHATIDYLINOSITOL DE-N-ACETYLASE"/>
    <property type="match status" value="1"/>
</dbReference>
<dbReference type="EMBL" id="FOKG01000040">
    <property type="protein sequence ID" value="SFB64100.1"/>
    <property type="molecule type" value="Genomic_DNA"/>
</dbReference>
<dbReference type="AlphaFoldDB" id="A0A1I1CU65"/>
<evidence type="ECO:0000313" key="2">
    <source>
        <dbReference type="EMBL" id="SFB64100.1"/>
    </source>
</evidence>
<name>A0A1I1CU65_9PSEU</name>
<dbReference type="Proteomes" id="UP000243799">
    <property type="component" value="Unassembled WGS sequence"/>
</dbReference>
<protein>
    <submittedName>
        <fullName evidence="2">N-acetylglucosaminyl deacetylase, LmbE family</fullName>
    </submittedName>
</protein>
<organism evidence="2 3">
    <name type="scientific">Amycolatopsis marina</name>
    <dbReference type="NCBI Taxonomy" id="490629"/>
    <lineage>
        <taxon>Bacteria</taxon>
        <taxon>Bacillati</taxon>
        <taxon>Actinomycetota</taxon>
        <taxon>Actinomycetes</taxon>
        <taxon>Pseudonocardiales</taxon>
        <taxon>Pseudonocardiaceae</taxon>
        <taxon>Amycolatopsis</taxon>
    </lineage>
</organism>
<dbReference type="Pfam" id="PF02585">
    <property type="entry name" value="PIG-L"/>
    <property type="match status" value="1"/>
</dbReference>
<evidence type="ECO:0000313" key="3">
    <source>
        <dbReference type="Proteomes" id="UP000243799"/>
    </source>
</evidence>
<gene>
    <name evidence="2" type="ORF">SAMN05216266_14013</name>
</gene>
<dbReference type="STRING" id="490629.SAMN05216266_14013"/>
<dbReference type="GO" id="GO:0016811">
    <property type="term" value="F:hydrolase activity, acting on carbon-nitrogen (but not peptide) bonds, in linear amides"/>
    <property type="evidence" value="ECO:0007669"/>
    <property type="project" value="TreeGrafter"/>
</dbReference>
<proteinExistence type="predicted"/>
<dbReference type="RefSeq" id="WP_245789002.1">
    <property type="nucleotide sequence ID" value="NZ_FOKG01000040.1"/>
</dbReference>
<dbReference type="GO" id="GO:0016137">
    <property type="term" value="P:glycoside metabolic process"/>
    <property type="evidence" value="ECO:0007669"/>
    <property type="project" value="UniProtKB-ARBA"/>
</dbReference>
<reference evidence="3" key="1">
    <citation type="submission" date="2016-10" db="EMBL/GenBank/DDBJ databases">
        <authorList>
            <person name="Varghese N."/>
            <person name="Submissions S."/>
        </authorList>
    </citation>
    <scope>NUCLEOTIDE SEQUENCE [LARGE SCALE GENOMIC DNA]</scope>
    <source>
        <strain evidence="3">CGMCC 4.3568</strain>
    </source>
</reference>
<evidence type="ECO:0000256" key="1">
    <source>
        <dbReference type="ARBA" id="ARBA00022833"/>
    </source>
</evidence>
<keyword evidence="3" id="KW-1185">Reference proteome</keyword>